<dbReference type="RefSeq" id="XP_062767733.1">
    <property type="nucleotide sequence ID" value="XM_062905217.1"/>
</dbReference>
<reference evidence="2 3" key="1">
    <citation type="journal article" date="2023" name="bioRxiv">
        <title>High-quality genome assemblies of four members of thePodospora anserinaspecies complex.</title>
        <authorList>
            <person name="Ament-Velasquez S.L."/>
            <person name="Vogan A.A."/>
            <person name="Wallerman O."/>
            <person name="Hartmann F."/>
            <person name="Gautier V."/>
            <person name="Silar P."/>
            <person name="Giraud T."/>
            <person name="Johannesson H."/>
        </authorList>
    </citation>
    <scope>NUCLEOTIDE SEQUENCE [LARGE SCALE GENOMIC DNA]</scope>
    <source>
        <strain evidence="2 3">CBS 411.78</strain>
    </source>
</reference>
<feature type="region of interest" description="Disordered" evidence="1">
    <location>
        <begin position="1"/>
        <end position="53"/>
    </location>
</feature>
<evidence type="ECO:0000313" key="2">
    <source>
        <dbReference type="EMBL" id="KAK4668366.1"/>
    </source>
</evidence>
<comment type="caution">
    <text evidence="2">The sequence shown here is derived from an EMBL/GenBank/DDBJ whole genome shotgun (WGS) entry which is preliminary data.</text>
</comment>
<evidence type="ECO:0000313" key="3">
    <source>
        <dbReference type="Proteomes" id="UP001326199"/>
    </source>
</evidence>
<dbReference type="GeneID" id="87925150"/>
<evidence type="ECO:0000256" key="1">
    <source>
        <dbReference type="SAM" id="MobiDB-lite"/>
    </source>
</evidence>
<proteinExistence type="predicted"/>
<dbReference type="Proteomes" id="UP001326199">
    <property type="component" value="Unassembled WGS sequence"/>
</dbReference>
<organism evidence="2 3">
    <name type="scientific">Podospora pseudopauciseta</name>
    <dbReference type="NCBI Taxonomy" id="2093780"/>
    <lineage>
        <taxon>Eukaryota</taxon>
        <taxon>Fungi</taxon>
        <taxon>Dikarya</taxon>
        <taxon>Ascomycota</taxon>
        <taxon>Pezizomycotina</taxon>
        <taxon>Sordariomycetes</taxon>
        <taxon>Sordariomycetidae</taxon>
        <taxon>Sordariales</taxon>
        <taxon>Podosporaceae</taxon>
        <taxon>Podospora</taxon>
    </lineage>
</organism>
<accession>A0ABR0HKI3</accession>
<sequence length="168" mass="18567">MRLAAQASPLPSPPRAVLPDSEQSSMFLPNCGWEPKSPADLPGEGTGRRSRDTHGTVLGRVWDLPNGRGDLISMMETEVHIRPVLPAWRLLHTYTLMQVPGYPPKTKTMSSWSKPPAEANIGAPAMSPYPIMSPDAGVHTVDAHPSRQTYLCSRHRISPWSDLLFFFV</sequence>
<gene>
    <name evidence="2" type="ORF">QC763_001075</name>
</gene>
<dbReference type="EMBL" id="JAFFHB010000003">
    <property type="protein sequence ID" value="KAK4668366.1"/>
    <property type="molecule type" value="Genomic_DNA"/>
</dbReference>
<protein>
    <submittedName>
        <fullName evidence="2">Uncharacterized protein</fullName>
    </submittedName>
</protein>
<name>A0ABR0HKI3_9PEZI</name>
<keyword evidence="3" id="KW-1185">Reference proteome</keyword>